<protein>
    <recommendedName>
        <fullName evidence="1">RNase H type-1 domain-containing protein</fullName>
    </recommendedName>
</protein>
<dbReference type="PROSITE" id="PS50879">
    <property type="entry name" value="RNASE_H_1"/>
    <property type="match status" value="1"/>
</dbReference>
<dbReference type="InterPro" id="IPR012337">
    <property type="entry name" value="RNaseH-like_sf"/>
</dbReference>
<dbReference type="Pfam" id="PF13456">
    <property type="entry name" value="RVT_3"/>
    <property type="match status" value="1"/>
</dbReference>
<evidence type="ECO:0000259" key="1">
    <source>
        <dbReference type="PROSITE" id="PS50879"/>
    </source>
</evidence>
<comment type="caution">
    <text evidence="2">The sequence shown here is derived from an EMBL/GenBank/DDBJ whole genome shotgun (WGS) entry which is preliminary data.</text>
</comment>
<dbReference type="AlphaFoldDB" id="A0A2M7H268"/>
<gene>
    <name evidence="2" type="ORF">COW24_05990</name>
</gene>
<dbReference type="GO" id="GO:0004523">
    <property type="term" value="F:RNA-DNA hybrid ribonuclease activity"/>
    <property type="evidence" value="ECO:0007669"/>
    <property type="project" value="InterPro"/>
</dbReference>
<dbReference type="InterPro" id="IPR002156">
    <property type="entry name" value="RNaseH_domain"/>
</dbReference>
<dbReference type="Proteomes" id="UP000230292">
    <property type="component" value="Unassembled WGS sequence"/>
</dbReference>
<proteinExistence type="predicted"/>
<dbReference type="Gene3D" id="3.30.420.10">
    <property type="entry name" value="Ribonuclease H-like superfamily/Ribonuclease H"/>
    <property type="match status" value="1"/>
</dbReference>
<name>A0A2M7H268_9BACT</name>
<feature type="domain" description="RNase H type-1" evidence="1">
    <location>
        <begin position="1"/>
        <end position="130"/>
    </location>
</feature>
<dbReference type="GO" id="GO:0003676">
    <property type="term" value="F:nucleic acid binding"/>
    <property type="evidence" value="ECO:0007669"/>
    <property type="project" value="InterPro"/>
</dbReference>
<dbReference type="SUPFAM" id="SSF53098">
    <property type="entry name" value="Ribonuclease H-like"/>
    <property type="match status" value="1"/>
</dbReference>
<evidence type="ECO:0000313" key="3">
    <source>
        <dbReference type="Proteomes" id="UP000230292"/>
    </source>
</evidence>
<dbReference type="PANTHER" id="PTHR46387">
    <property type="entry name" value="POLYNUCLEOTIDYL TRANSFERASE, RIBONUCLEASE H-LIKE SUPERFAMILY PROTEIN"/>
    <property type="match status" value="1"/>
</dbReference>
<dbReference type="InterPro" id="IPR036397">
    <property type="entry name" value="RNaseH_sf"/>
</dbReference>
<organism evidence="2 3">
    <name type="scientific">Candidatus Kerfeldbacteria bacterium CG15_BIG_FIL_POST_REV_8_21_14_020_45_12</name>
    <dbReference type="NCBI Taxonomy" id="2014247"/>
    <lineage>
        <taxon>Bacteria</taxon>
        <taxon>Candidatus Kerfeldiibacteriota</taxon>
    </lineage>
</organism>
<dbReference type="EMBL" id="PFGC01000062">
    <property type="protein sequence ID" value="PIW36328.1"/>
    <property type="molecule type" value="Genomic_DNA"/>
</dbReference>
<reference evidence="2 3" key="1">
    <citation type="submission" date="2017-09" db="EMBL/GenBank/DDBJ databases">
        <title>Depth-based differentiation of microbial function through sediment-hosted aquifers and enrichment of novel symbionts in the deep terrestrial subsurface.</title>
        <authorList>
            <person name="Probst A.J."/>
            <person name="Ladd B."/>
            <person name="Jarett J.K."/>
            <person name="Geller-Mcgrath D.E."/>
            <person name="Sieber C.M."/>
            <person name="Emerson J.B."/>
            <person name="Anantharaman K."/>
            <person name="Thomas B.C."/>
            <person name="Malmstrom R."/>
            <person name="Stieglmeier M."/>
            <person name="Klingl A."/>
            <person name="Woyke T."/>
            <person name="Ryan C.M."/>
            <person name="Banfield J.F."/>
        </authorList>
    </citation>
    <scope>NUCLEOTIDE SEQUENCE [LARGE SCALE GENOMIC DNA]</scope>
    <source>
        <strain evidence="2">CG15_BIG_FIL_POST_REV_8_21_14_020_45_12</strain>
    </source>
</reference>
<sequence length="136" mass="14784">MKFSTYTDGGARGNPGPAGIGGVVYDEQGQVVAEVSEYIGETTNNQAEYRALLATLLKAHELGAKEVDCYADSLLVVNQMNGKWRVKHAEIQPLVIQAHNLRTQIGRVRFHHVPREQNTAADALVNKAIDAATASR</sequence>
<dbReference type="PANTHER" id="PTHR46387:SF2">
    <property type="entry name" value="RIBONUCLEASE HI"/>
    <property type="match status" value="1"/>
</dbReference>
<evidence type="ECO:0000313" key="2">
    <source>
        <dbReference type="EMBL" id="PIW36328.1"/>
    </source>
</evidence>
<accession>A0A2M7H268</accession>
<dbReference type="CDD" id="cd09279">
    <property type="entry name" value="RNase_HI_like"/>
    <property type="match status" value="1"/>
</dbReference>